<gene>
    <name evidence="17" type="ORF">E6H00_07700</name>
</gene>
<dbReference type="GO" id="GO:0034039">
    <property type="term" value="F:8-oxo-7,8-dihydroguanine DNA N-glycosylase activity"/>
    <property type="evidence" value="ECO:0007669"/>
    <property type="project" value="TreeGrafter"/>
</dbReference>
<dbReference type="GO" id="GO:0003684">
    <property type="term" value="F:damaged DNA binding"/>
    <property type="evidence" value="ECO:0007669"/>
    <property type="project" value="InterPro"/>
</dbReference>
<keyword evidence="13" id="KW-0326">Glycosidase</keyword>
<dbReference type="SMART" id="SM00898">
    <property type="entry name" value="Fapy_DNA_glyco"/>
    <property type="match status" value="1"/>
</dbReference>
<evidence type="ECO:0000256" key="3">
    <source>
        <dbReference type="ARBA" id="ARBA00009409"/>
    </source>
</evidence>
<keyword evidence="8" id="KW-0862">Zinc</keyword>
<dbReference type="PANTHER" id="PTHR22993:SF9">
    <property type="entry name" value="FORMAMIDOPYRIMIDINE-DNA GLYCOSYLASE"/>
    <property type="match status" value="1"/>
</dbReference>
<evidence type="ECO:0000256" key="6">
    <source>
        <dbReference type="ARBA" id="ARBA00022771"/>
    </source>
</evidence>
<evidence type="ECO:0000256" key="10">
    <source>
        <dbReference type="ARBA" id="ARBA00023204"/>
    </source>
</evidence>
<keyword evidence="5" id="KW-0227">DNA damage</keyword>
<evidence type="ECO:0000256" key="8">
    <source>
        <dbReference type="ARBA" id="ARBA00022833"/>
    </source>
</evidence>
<dbReference type="SUPFAM" id="SSF57716">
    <property type="entry name" value="Glucocorticoid receptor-like (DNA-binding domain)"/>
    <property type="match status" value="1"/>
</dbReference>
<evidence type="ECO:0000256" key="14">
    <source>
        <dbReference type="PROSITE-ProRule" id="PRU00391"/>
    </source>
</evidence>
<keyword evidence="9" id="KW-0238">DNA-binding</keyword>
<evidence type="ECO:0000256" key="4">
    <source>
        <dbReference type="ARBA" id="ARBA00022723"/>
    </source>
</evidence>
<feature type="domain" description="FPG-type" evidence="15">
    <location>
        <begin position="237"/>
        <end position="271"/>
    </location>
</feature>
<comment type="catalytic activity">
    <reaction evidence="1">
        <text>Hydrolysis of DNA containing ring-opened 7-methylguanine residues, releasing 2,6-diamino-4-hydroxy-5-(N-methyl)formamidopyrimidine.</text>
        <dbReference type="EC" id="3.2.2.23"/>
    </reaction>
</comment>
<dbReference type="GO" id="GO:0008270">
    <property type="term" value="F:zinc ion binding"/>
    <property type="evidence" value="ECO:0007669"/>
    <property type="project" value="UniProtKB-KW"/>
</dbReference>
<keyword evidence="12" id="KW-0511">Multifunctional enzyme</keyword>
<feature type="domain" description="Formamidopyrimidine-DNA glycosylase catalytic" evidence="16">
    <location>
        <begin position="2"/>
        <end position="114"/>
    </location>
</feature>
<evidence type="ECO:0000256" key="2">
    <source>
        <dbReference type="ARBA" id="ARBA00001947"/>
    </source>
</evidence>
<dbReference type="Pfam" id="PF06831">
    <property type="entry name" value="H2TH"/>
    <property type="match status" value="1"/>
</dbReference>
<organism evidence="17 18">
    <name type="scientific">Candidatus Segetimicrobium genomatis</name>
    <dbReference type="NCBI Taxonomy" id="2569760"/>
    <lineage>
        <taxon>Bacteria</taxon>
        <taxon>Bacillati</taxon>
        <taxon>Candidatus Sysuimicrobiota</taxon>
        <taxon>Candidatus Sysuimicrobiia</taxon>
        <taxon>Candidatus Sysuimicrobiales</taxon>
        <taxon>Candidatus Segetimicrobiaceae</taxon>
        <taxon>Candidatus Segetimicrobium</taxon>
    </lineage>
</organism>
<protein>
    <submittedName>
        <fullName evidence="17">Fpg/Nei family DNA glycosylase</fullName>
    </submittedName>
</protein>
<evidence type="ECO:0000256" key="9">
    <source>
        <dbReference type="ARBA" id="ARBA00023125"/>
    </source>
</evidence>
<dbReference type="SUPFAM" id="SSF81624">
    <property type="entry name" value="N-terminal domain of MutM-like DNA repair proteins"/>
    <property type="match status" value="1"/>
</dbReference>
<comment type="caution">
    <text evidence="17">The sequence shown here is derived from an EMBL/GenBank/DDBJ whole genome shotgun (WGS) entry which is preliminary data.</text>
</comment>
<dbReference type="InterPro" id="IPR015886">
    <property type="entry name" value="H2TH_FPG"/>
</dbReference>
<dbReference type="InterPro" id="IPR010979">
    <property type="entry name" value="Ribosomal_uS13-like_H2TH"/>
</dbReference>
<evidence type="ECO:0000259" key="15">
    <source>
        <dbReference type="PROSITE" id="PS51066"/>
    </source>
</evidence>
<evidence type="ECO:0000256" key="11">
    <source>
        <dbReference type="ARBA" id="ARBA00023239"/>
    </source>
</evidence>
<dbReference type="GO" id="GO:0016829">
    <property type="term" value="F:lyase activity"/>
    <property type="evidence" value="ECO:0007669"/>
    <property type="project" value="UniProtKB-KW"/>
</dbReference>
<keyword evidence="7" id="KW-0378">Hydrolase</keyword>
<evidence type="ECO:0000256" key="7">
    <source>
        <dbReference type="ARBA" id="ARBA00022801"/>
    </source>
</evidence>
<dbReference type="Pfam" id="PF06827">
    <property type="entry name" value="zf-FPG_IleRS"/>
    <property type="match status" value="1"/>
</dbReference>
<evidence type="ECO:0000313" key="17">
    <source>
        <dbReference type="EMBL" id="TMI90068.1"/>
    </source>
</evidence>
<dbReference type="SMART" id="SM01232">
    <property type="entry name" value="H2TH"/>
    <property type="match status" value="1"/>
</dbReference>
<dbReference type="Gene3D" id="3.20.190.10">
    <property type="entry name" value="MutM-like, N-terminal"/>
    <property type="match status" value="1"/>
</dbReference>
<keyword evidence="6 14" id="KW-0863">Zinc-finger</keyword>
<accession>A0A537K2Q7</accession>
<dbReference type="InterPro" id="IPR035937">
    <property type="entry name" value="FPG_N"/>
</dbReference>
<evidence type="ECO:0000256" key="1">
    <source>
        <dbReference type="ARBA" id="ARBA00001668"/>
    </source>
</evidence>
<dbReference type="EMBL" id="VBAK01000115">
    <property type="protein sequence ID" value="TMI90068.1"/>
    <property type="molecule type" value="Genomic_DNA"/>
</dbReference>
<evidence type="ECO:0000256" key="5">
    <source>
        <dbReference type="ARBA" id="ARBA00022763"/>
    </source>
</evidence>
<dbReference type="InterPro" id="IPR012319">
    <property type="entry name" value="FPG_cat"/>
</dbReference>
<dbReference type="PROSITE" id="PS51066">
    <property type="entry name" value="ZF_FPG_2"/>
    <property type="match status" value="1"/>
</dbReference>
<keyword evidence="10" id="KW-0234">DNA repair</keyword>
<proteinExistence type="inferred from homology"/>
<dbReference type="GO" id="GO:0003906">
    <property type="term" value="F:DNA-(apurinic or apyrimidinic site) endonuclease activity"/>
    <property type="evidence" value="ECO:0007669"/>
    <property type="project" value="InterPro"/>
</dbReference>
<reference evidence="17 18" key="1">
    <citation type="journal article" date="2019" name="Nat. Microbiol.">
        <title>Mediterranean grassland soil C-N compound turnover is dependent on rainfall and depth, and is mediated by genomically divergent microorganisms.</title>
        <authorList>
            <person name="Diamond S."/>
            <person name="Andeer P.F."/>
            <person name="Li Z."/>
            <person name="Crits-Christoph A."/>
            <person name="Burstein D."/>
            <person name="Anantharaman K."/>
            <person name="Lane K.R."/>
            <person name="Thomas B.C."/>
            <person name="Pan C."/>
            <person name="Northen T.R."/>
            <person name="Banfield J.F."/>
        </authorList>
    </citation>
    <scope>NUCLEOTIDE SEQUENCE [LARGE SCALE GENOMIC DNA]</scope>
    <source>
        <strain evidence="17">NP_3</strain>
    </source>
</reference>
<dbReference type="GO" id="GO:0006284">
    <property type="term" value="P:base-excision repair"/>
    <property type="evidence" value="ECO:0007669"/>
    <property type="project" value="InterPro"/>
</dbReference>
<sequence>MPELPFITVLAENLRPLVEGRVIDDVLVRGASVLKTFDPPVTGLIGRRITRIERRGKLLVFRLTGGVVVVMHLRRNGRLQVLPSTKGRTAKDLAIAFAFADGTDLRMVELGPKKAASVWLFPAGREEAAEPLASLGMEPLSSQFSREALAAMLREERTQIKRFLTLQRYIVGIGNTFADEILWEARVSPQAMAAALTGDEVARLHDAITAVLGEAVASHRKEFDGSLPMREPLHLLRVHRHGKEPCPRCGTPIAVIYYEDRETYYCPTCQAGGKVYADRRRSRLLR</sequence>
<dbReference type="Pfam" id="PF01149">
    <property type="entry name" value="Fapy_DNA_glyco"/>
    <property type="match status" value="1"/>
</dbReference>
<name>A0A537K2Q7_9BACT</name>
<evidence type="ECO:0000256" key="13">
    <source>
        <dbReference type="ARBA" id="ARBA00023295"/>
    </source>
</evidence>
<evidence type="ECO:0000313" key="18">
    <source>
        <dbReference type="Proteomes" id="UP000318509"/>
    </source>
</evidence>
<dbReference type="PROSITE" id="PS51068">
    <property type="entry name" value="FPG_CAT"/>
    <property type="match status" value="1"/>
</dbReference>
<dbReference type="InterPro" id="IPR000214">
    <property type="entry name" value="Znf_DNA_glyclase/AP_lyase"/>
</dbReference>
<evidence type="ECO:0000256" key="12">
    <source>
        <dbReference type="ARBA" id="ARBA00023268"/>
    </source>
</evidence>
<dbReference type="Gene3D" id="1.10.8.50">
    <property type="match status" value="1"/>
</dbReference>
<evidence type="ECO:0000259" key="16">
    <source>
        <dbReference type="PROSITE" id="PS51068"/>
    </source>
</evidence>
<dbReference type="Proteomes" id="UP000318509">
    <property type="component" value="Unassembled WGS sequence"/>
</dbReference>
<keyword evidence="11" id="KW-0456">Lyase</keyword>
<comment type="cofactor">
    <cofactor evidence="2">
        <name>Zn(2+)</name>
        <dbReference type="ChEBI" id="CHEBI:29105"/>
    </cofactor>
</comment>
<dbReference type="SUPFAM" id="SSF46946">
    <property type="entry name" value="S13-like H2TH domain"/>
    <property type="match status" value="1"/>
</dbReference>
<comment type="similarity">
    <text evidence="3">Belongs to the FPG family.</text>
</comment>
<dbReference type="PANTHER" id="PTHR22993">
    <property type="entry name" value="FORMAMIDOPYRIMIDINE-DNA GLYCOSYLASE"/>
    <property type="match status" value="1"/>
</dbReference>
<dbReference type="AlphaFoldDB" id="A0A537K2Q7"/>
<dbReference type="InterPro" id="IPR010663">
    <property type="entry name" value="Znf_FPG/IleRS"/>
</dbReference>
<keyword evidence="4" id="KW-0479">Metal-binding</keyword>